<comment type="similarity">
    <text evidence="1">Belongs to the HIBADH-related family.</text>
</comment>
<dbReference type="PROSITE" id="PS00895">
    <property type="entry name" value="3_HYDROXYISOBUT_DH"/>
    <property type="match status" value="1"/>
</dbReference>
<feature type="domain" description="6-phosphogluconate dehydrogenase NADP-binding" evidence="5">
    <location>
        <begin position="3"/>
        <end position="158"/>
    </location>
</feature>
<dbReference type="AlphaFoldDB" id="A0A1M5L3Z0"/>
<dbReference type="PIRSF" id="PIRSF000103">
    <property type="entry name" value="HIBADH"/>
    <property type="match status" value="1"/>
</dbReference>
<dbReference type="PANTHER" id="PTHR43060">
    <property type="entry name" value="3-HYDROXYISOBUTYRATE DEHYDROGENASE-LIKE 1, MITOCHONDRIAL-RELATED"/>
    <property type="match status" value="1"/>
</dbReference>
<dbReference type="EMBL" id="LT670817">
    <property type="protein sequence ID" value="SHG59650.1"/>
    <property type="molecule type" value="Genomic_DNA"/>
</dbReference>
<dbReference type="Gene3D" id="1.10.1040.10">
    <property type="entry name" value="N-(1-d-carboxylethyl)-l-norvaline Dehydrogenase, domain 2"/>
    <property type="match status" value="1"/>
</dbReference>
<dbReference type="OrthoDB" id="9812907at2"/>
<feature type="active site" evidence="4">
    <location>
        <position position="171"/>
    </location>
</feature>
<name>A0A1M5L3Z0_9BRAD</name>
<dbReference type="GO" id="GO:0051287">
    <property type="term" value="F:NAD binding"/>
    <property type="evidence" value="ECO:0007669"/>
    <property type="project" value="InterPro"/>
</dbReference>
<dbReference type="InterPro" id="IPR002204">
    <property type="entry name" value="3-OH-isobutyrate_DH-rel_CS"/>
</dbReference>
<proteinExistence type="inferred from homology"/>
<protein>
    <submittedName>
        <fullName evidence="7">3-hydroxyisobutyrate dehydrogenase</fullName>
    </submittedName>
</protein>
<dbReference type="Pfam" id="PF14833">
    <property type="entry name" value="NAD_binding_11"/>
    <property type="match status" value="1"/>
</dbReference>
<accession>A0A1M5L3Z0</accession>
<dbReference type="GO" id="GO:0050661">
    <property type="term" value="F:NADP binding"/>
    <property type="evidence" value="ECO:0007669"/>
    <property type="project" value="InterPro"/>
</dbReference>
<dbReference type="PANTHER" id="PTHR43060:SF15">
    <property type="entry name" value="3-HYDROXYISOBUTYRATE DEHYDROGENASE-LIKE 1, MITOCHONDRIAL-RELATED"/>
    <property type="match status" value="1"/>
</dbReference>
<dbReference type="Proteomes" id="UP000189796">
    <property type="component" value="Chromosome I"/>
</dbReference>
<keyword evidence="3" id="KW-0520">NAD</keyword>
<dbReference type="SUPFAM" id="SSF48179">
    <property type="entry name" value="6-phosphogluconate dehydrogenase C-terminal domain-like"/>
    <property type="match status" value="1"/>
</dbReference>
<feature type="domain" description="3-hydroxyisobutyrate dehydrogenase-like NAD-binding" evidence="6">
    <location>
        <begin position="165"/>
        <end position="285"/>
    </location>
</feature>
<dbReference type="Pfam" id="PF03446">
    <property type="entry name" value="NAD_binding_2"/>
    <property type="match status" value="1"/>
</dbReference>
<dbReference type="InterPro" id="IPR036291">
    <property type="entry name" value="NAD(P)-bd_dom_sf"/>
</dbReference>
<dbReference type="InterPro" id="IPR006115">
    <property type="entry name" value="6PGDH_NADP-bd"/>
</dbReference>
<evidence type="ECO:0000256" key="4">
    <source>
        <dbReference type="PIRSR" id="PIRSR000103-1"/>
    </source>
</evidence>
<evidence type="ECO:0000256" key="1">
    <source>
        <dbReference type="ARBA" id="ARBA00009080"/>
    </source>
</evidence>
<dbReference type="GO" id="GO:0016054">
    <property type="term" value="P:organic acid catabolic process"/>
    <property type="evidence" value="ECO:0007669"/>
    <property type="project" value="UniProtKB-ARBA"/>
</dbReference>
<evidence type="ECO:0000256" key="3">
    <source>
        <dbReference type="ARBA" id="ARBA00023027"/>
    </source>
</evidence>
<dbReference type="InterPro" id="IPR029154">
    <property type="entry name" value="HIBADH-like_NADP-bd"/>
</dbReference>
<organism evidence="7 8">
    <name type="scientific">Bradyrhizobium erythrophlei</name>
    <dbReference type="NCBI Taxonomy" id="1437360"/>
    <lineage>
        <taxon>Bacteria</taxon>
        <taxon>Pseudomonadati</taxon>
        <taxon>Pseudomonadota</taxon>
        <taxon>Alphaproteobacteria</taxon>
        <taxon>Hyphomicrobiales</taxon>
        <taxon>Nitrobacteraceae</taxon>
        <taxon>Bradyrhizobium</taxon>
    </lineage>
</organism>
<reference evidence="7 8" key="1">
    <citation type="submission" date="2016-11" db="EMBL/GenBank/DDBJ databases">
        <authorList>
            <person name="Jaros S."/>
            <person name="Januszkiewicz K."/>
            <person name="Wedrychowicz H."/>
        </authorList>
    </citation>
    <scope>NUCLEOTIDE SEQUENCE [LARGE SCALE GENOMIC DNA]</scope>
    <source>
        <strain evidence="7 8">GAS138</strain>
    </source>
</reference>
<evidence type="ECO:0000259" key="6">
    <source>
        <dbReference type="Pfam" id="PF14833"/>
    </source>
</evidence>
<evidence type="ECO:0000259" key="5">
    <source>
        <dbReference type="Pfam" id="PF03446"/>
    </source>
</evidence>
<evidence type="ECO:0000313" key="8">
    <source>
        <dbReference type="Proteomes" id="UP000189796"/>
    </source>
</evidence>
<dbReference type="GO" id="GO:0016491">
    <property type="term" value="F:oxidoreductase activity"/>
    <property type="evidence" value="ECO:0007669"/>
    <property type="project" value="UniProtKB-KW"/>
</dbReference>
<sequence length="292" mass="29932">MKTIAFVGLGAMGRPMARNLIRAGYAVQGYDVNPAGLEDLKAAGGVPAGSAKEAFAGAGAIVLMVVNAAQAEAILFSNGALEAAPAEAIVCLMATCPPKQVQAIAERIAITGRRFVDSPVSGGVVGATAGSLTIMAAAPKDLFESVQPMLEAMGSRTLRVGDKPGQGATVKTVNQLLCGVHIVVAAEALSLAEKIGVDTKSMLDILVGTSAGSWMLKDRGSRMIEADPEVTSAVDIFVKDLGIVLEAGRETKAALPMTALAYQLFNSTSGRGEGLADDSQVIRAYRALNGTT</sequence>
<evidence type="ECO:0000256" key="2">
    <source>
        <dbReference type="ARBA" id="ARBA00023002"/>
    </source>
</evidence>
<dbReference type="InterPro" id="IPR008927">
    <property type="entry name" value="6-PGluconate_DH-like_C_sf"/>
</dbReference>
<dbReference type="RefSeq" id="WP_079601135.1">
    <property type="nucleotide sequence ID" value="NZ_LT670817.1"/>
</dbReference>
<keyword evidence="2" id="KW-0560">Oxidoreductase</keyword>
<dbReference type="InterPro" id="IPR013328">
    <property type="entry name" value="6PGD_dom2"/>
</dbReference>
<gene>
    <name evidence="7" type="ORF">SAMN05443248_2086</name>
</gene>
<evidence type="ECO:0000313" key="7">
    <source>
        <dbReference type="EMBL" id="SHG59650.1"/>
    </source>
</evidence>
<dbReference type="Gene3D" id="3.40.50.720">
    <property type="entry name" value="NAD(P)-binding Rossmann-like Domain"/>
    <property type="match status" value="1"/>
</dbReference>
<dbReference type="InterPro" id="IPR015815">
    <property type="entry name" value="HIBADH-related"/>
</dbReference>
<dbReference type="SUPFAM" id="SSF51735">
    <property type="entry name" value="NAD(P)-binding Rossmann-fold domains"/>
    <property type="match status" value="1"/>
</dbReference>